<evidence type="ECO:0000256" key="5">
    <source>
        <dbReference type="ARBA" id="ARBA00022825"/>
    </source>
</evidence>
<evidence type="ECO:0000256" key="4">
    <source>
        <dbReference type="ARBA" id="ARBA00022801"/>
    </source>
</evidence>
<dbReference type="GO" id="GO:0004252">
    <property type="term" value="F:serine-type endopeptidase activity"/>
    <property type="evidence" value="ECO:0007669"/>
    <property type="project" value="UniProtKB-EC"/>
</dbReference>
<proteinExistence type="inferred from homology"/>
<evidence type="ECO:0000256" key="9">
    <source>
        <dbReference type="RuleBase" id="RU363034"/>
    </source>
</evidence>
<reference evidence="13" key="1">
    <citation type="submission" date="2025-08" db="UniProtKB">
        <authorList>
            <consortium name="RefSeq"/>
        </authorList>
    </citation>
    <scope>IDENTIFICATION</scope>
</reference>
<evidence type="ECO:0000256" key="7">
    <source>
        <dbReference type="ARBA" id="ARBA00036320"/>
    </source>
</evidence>
<dbReference type="PROSITE" id="PS50240">
    <property type="entry name" value="TRYPSIN_DOM"/>
    <property type="match status" value="1"/>
</dbReference>
<dbReference type="GO" id="GO:0005615">
    <property type="term" value="C:extracellular space"/>
    <property type="evidence" value="ECO:0007669"/>
    <property type="project" value="TreeGrafter"/>
</dbReference>
<protein>
    <recommendedName>
        <fullName evidence="8">trypsin</fullName>
        <ecNumber evidence="8">3.4.21.4</ecNumber>
    </recommendedName>
</protein>
<keyword evidence="6" id="KW-1015">Disulfide bond</keyword>
<comment type="catalytic activity">
    <reaction evidence="7">
        <text>Preferential cleavage: Arg-|-Xaa, Lys-|-Xaa.</text>
        <dbReference type="EC" id="3.4.21.4"/>
    </reaction>
</comment>
<accession>A0A6P8FBZ9</accession>
<evidence type="ECO:0000313" key="12">
    <source>
        <dbReference type="Proteomes" id="UP000515152"/>
    </source>
</evidence>
<dbReference type="AlphaFoldDB" id="A0A6P8FBZ9"/>
<dbReference type="Pfam" id="PF00089">
    <property type="entry name" value="Trypsin"/>
    <property type="match status" value="1"/>
</dbReference>
<dbReference type="InterPro" id="IPR001254">
    <property type="entry name" value="Trypsin_dom"/>
</dbReference>
<dbReference type="EC" id="3.4.21.4" evidence="8"/>
<organism evidence="12 13">
    <name type="scientific">Clupea harengus</name>
    <name type="common">Atlantic herring</name>
    <dbReference type="NCBI Taxonomy" id="7950"/>
    <lineage>
        <taxon>Eukaryota</taxon>
        <taxon>Metazoa</taxon>
        <taxon>Chordata</taxon>
        <taxon>Craniata</taxon>
        <taxon>Vertebrata</taxon>
        <taxon>Euteleostomi</taxon>
        <taxon>Actinopterygii</taxon>
        <taxon>Neopterygii</taxon>
        <taxon>Teleostei</taxon>
        <taxon>Clupei</taxon>
        <taxon>Clupeiformes</taxon>
        <taxon>Clupeoidei</taxon>
        <taxon>Clupeidae</taxon>
        <taxon>Clupea</taxon>
    </lineage>
</organism>
<evidence type="ECO:0000256" key="3">
    <source>
        <dbReference type="ARBA" id="ARBA00022670"/>
    </source>
</evidence>
<keyword evidence="4 9" id="KW-0378">Hydrolase</keyword>
<dbReference type="GO" id="GO:0006508">
    <property type="term" value="P:proteolysis"/>
    <property type="evidence" value="ECO:0007669"/>
    <property type="project" value="UniProtKB-KW"/>
</dbReference>
<dbReference type="PROSITE" id="PS00134">
    <property type="entry name" value="TRYPSIN_HIS"/>
    <property type="match status" value="1"/>
</dbReference>
<evidence type="ECO:0000256" key="6">
    <source>
        <dbReference type="ARBA" id="ARBA00023157"/>
    </source>
</evidence>
<evidence type="ECO:0000259" key="11">
    <source>
        <dbReference type="PROSITE" id="PS50240"/>
    </source>
</evidence>
<dbReference type="InterPro" id="IPR043504">
    <property type="entry name" value="Peptidase_S1_PA_chymotrypsin"/>
</dbReference>
<dbReference type="FunFam" id="2.40.10.10:FF:000077">
    <property type="entry name" value="Predicted protein"/>
    <property type="match status" value="1"/>
</dbReference>
<dbReference type="InterPro" id="IPR001314">
    <property type="entry name" value="Peptidase_S1A"/>
</dbReference>
<dbReference type="OrthoDB" id="10059102at2759"/>
<keyword evidence="3 9" id="KW-0645">Protease</keyword>
<comment type="similarity">
    <text evidence="2">Belongs to the peptidase S1 family.</text>
</comment>
<dbReference type="CDD" id="cd00190">
    <property type="entry name" value="Tryp_SPc"/>
    <property type="match status" value="1"/>
</dbReference>
<dbReference type="GeneID" id="105898125"/>
<evidence type="ECO:0000256" key="1">
    <source>
        <dbReference type="ARBA" id="ARBA00004239"/>
    </source>
</evidence>
<evidence type="ECO:0000256" key="10">
    <source>
        <dbReference type="SAM" id="SignalP"/>
    </source>
</evidence>
<sequence length="267" mass="29297">MARFGCWCWVLLELTVLRCEGVKKERGVRIVGGYPPSPNSIKYMVSLQSTKRQHFCGGSLVHTRWVLTAAHCNIGAENMMVVAGEHFLGSTEGTEQYFKPRRLVPHPSYDQLTKHADIMLIKLGKPAVLNSFVSLVPLPRQDEGVLEGRLCQVSGWGYTTYKGGHLASTLHSVTLPVISVARCNSSQSFNGNITSTMMCAGHSTGGRDACEGDSGGPLVCEGRVYGVVSWGNGCGDAKFPGVYTSVAKFRRWIDRTIYSSFSRCFKY</sequence>
<dbReference type="PANTHER" id="PTHR24264:SF20">
    <property type="entry name" value="TRYPSIN-LIKE"/>
    <property type="match status" value="1"/>
</dbReference>
<dbReference type="PRINTS" id="PR00722">
    <property type="entry name" value="CHYMOTRYPSIN"/>
</dbReference>
<evidence type="ECO:0000256" key="2">
    <source>
        <dbReference type="ARBA" id="ARBA00007664"/>
    </source>
</evidence>
<gene>
    <name evidence="13" type="primary">LOC105898125</name>
</gene>
<dbReference type="RefSeq" id="XP_031422959.1">
    <property type="nucleotide sequence ID" value="XM_031567099.1"/>
</dbReference>
<feature type="signal peptide" evidence="10">
    <location>
        <begin position="1"/>
        <end position="21"/>
    </location>
</feature>
<dbReference type="PANTHER" id="PTHR24264">
    <property type="entry name" value="TRYPSIN-RELATED"/>
    <property type="match status" value="1"/>
</dbReference>
<evidence type="ECO:0000313" key="13">
    <source>
        <dbReference type="RefSeq" id="XP_031422959.1"/>
    </source>
</evidence>
<dbReference type="Proteomes" id="UP000515152">
    <property type="component" value="Chromosome 5"/>
</dbReference>
<dbReference type="Gene3D" id="2.40.10.10">
    <property type="entry name" value="Trypsin-like serine proteases"/>
    <property type="match status" value="1"/>
</dbReference>
<comment type="subcellular location">
    <subcellularLocation>
        <location evidence="1">Secreted</location>
        <location evidence="1">Extracellular space</location>
    </subcellularLocation>
</comment>
<dbReference type="KEGG" id="char:105898125"/>
<dbReference type="SMART" id="SM00020">
    <property type="entry name" value="Tryp_SPc"/>
    <property type="match status" value="1"/>
</dbReference>
<name>A0A6P8FBZ9_CLUHA</name>
<dbReference type="InterPro" id="IPR050127">
    <property type="entry name" value="Serine_Proteases_S1"/>
</dbReference>
<keyword evidence="10" id="KW-0732">Signal</keyword>
<evidence type="ECO:0000256" key="8">
    <source>
        <dbReference type="ARBA" id="ARBA00038868"/>
    </source>
</evidence>
<dbReference type="InterPro" id="IPR018114">
    <property type="entry name" value="TRYPSIN_HIS"/>
</dbReference>
<feature type="chain" id="PRO_5027576102" description="trypsin" evidence="10">
    <location>
        <begin position="22"/>
        <end position="267"/>
    </location>
</feature>
<dbReference type="InterPro" id="IPR033116">
    <property type="entry name" value="TRYPSIN_SER"/>
</dbReference>
<dbReference type="InterPro" id="IPR009003">
    <property type="entry name" value="Peptidase_S1_PA"/>
</dbReference>
<dbReference type="SUPFAM" id="SSF50494">
    <property type="entry name" value="Trypsin-like serine proteases"/>
    <property type="match status" value="1"/>
</dbReference>
<keyword evidence="12" id="KW-1185">Reference proteome</keyword>
<feature type="domain" description="Peptidase S1" evidence="11">
    <location>
        <begin position="30"/>
        <end position="258"/>
    </location>
</feature>
<keyword evidence="5 9" id="KW-0720">Serine protease</keyword>
<dbReference type="PROSITE" id="PS00135">
    <property type="entry name" value="TRYPSIN_SER"/>
    <property type="match status" value="1"/>
</dbReference>